<accession>A0A7W7R7P3</accession>
<evidence type="ECO:0000313" key="1">
    <source>
        <dbReference type="EMBL" id="MBB4926396.1"/>
    </source>
</evidence>
<dbReference type="EMBL" id="JACHJV010000001">
    <property type="protein sequence ID" value="MBB4926396.1"/>
    <property type="molecule type" value="Genomic_DNA"/>
</dbReference>
<keyword evidence="2" id="KW-1185">Reference proteome</keyword>
<protein>
    <submittedName>
        <fullName evidence="1">Uncharacterized protein</fullName>
    </submittedName>
</protein>
<comment type="caution">
    <text evidence="1">The sequence shown here is derived from an EMBL/GenBank/DDBJ whole genome shotgun (WGS) entry which is preliminary data.</text>
</comment>
<dbReference type="AlphaFoldDB" id="A0A7W7R7P3"/>
<reference evidence="1 2" key="1">
    <citation type="submission" date="2020-08" db="EMBL/GenBank/DDBJ databases">
        <title>Sequencing the genomes of 1000 actinobacteria strains.</title>
        <authorList>
            <person name="Klenk H.-P."/>
        </authorList>
    </citation>
    <scope>NUCLEOTIDE SEQUENCE [LARGE SCALE GENOMIC DNA]</scope>
    <source>
        <strain evidence="1 2">DSM 41654</strain>
    </source>
</reference>
<name>A0A7W7R7P3_KITKI</name>
<evidence type="ECO:0000313" key="2">
    <source>
        <dbReference type="Proteomes" id="UP000540506"/>
    </source>
</evidence>
<dbReference type="RefSeq" id="WP_184939566.1">
    <property type="nucleotide sequence ID" value="NZ_JACHJV010000001.1"/>
</dbReference>
<gene>
    <name evidence="1" type="ORF">FHR34_005389</name>
</gene>
<organism evidence="1 2">
    <name type="scientific">Kitasatospora kifunensis</name>
    <name type="common">Streptomyces kifunensis</name>
    <dbReference type="NCBI Taxonomy" id="58351"/>
    <lineage>
        <taxon>Bacteria</taxon>
        <taxon>Bacillati</taxon>
        <taxon>Actinomycetota</taxon>
        <taxon>Actinomycetes</taxon>
        <taxon>Kitasatosporales</taxon>
        <taxon>Streptomycetaceae</taxon>
        <taxon>Kitasatospora</taxon>
    </lineage>
</organism>
<sequence>MINVPCASTPLEPPSLPKALRHTTVVTLGPDGTDASHAARLFASVRLAPSFEQAMVTAYADGNDALICAGFVQRDGSEQVSDCWVNLHFRWLGRMALRHCWAQPTKPMGIATRAGLMLADATTVALHPATEALAAAWLPHAARRYVDAKPLAAAQAAQGGADACIGSLDVLATTGLIVHQVLHPTMVWCLYHPVNQDVPGTPGVRGAMP</sequence>
<dbReference type="Proteomes" id="UP000540506">
    <property type="component" value="Unassembled WGS sequence"/>
</dbReference>
<proteinExistence type="predicted"/>